<evidence type="ECO:0000256" key="2">
    <source>
        <dbReference type="ARBA" id="ARBA00022517"/>
    </source>
</evidence>
<protein>
    <submittedName>
        <fullName evidence="7">16S rRNA processing protein RimM</fullName>
    </submittedName>
</protein>
<gene>
    <name evidence="7" type="ORF">MNBD_ALPHA11-1191</name>
</gene>
<evidence type="ECO:0000259" key="5">
    <source>
        <dbReference type="Pfam" id="PF01782"/>
    </source>
</evidence>
<dbReference type="AlphaFoldDB" id="A0A3B0UET4"/>
<dbReference type="EMBL" id="UOEQ01000163">
    <property type="protein sequence ID" value="VAW18116.1"/>
    <property type="molecule type" value="Genomic_DNA"/>
</dbReference>
<keyword evidence="3" id="KW-0698">rRNA processing</keyword>
<accession>A0A3B0UET4</accession>
<keyword evidence="2" id="KW-0690">Ribosome biogenesis</keyword>
<organism evidence="7">
    <name type="scientific">hydrothermal vent metagenome</name>
    <dbReference type="NCBI Taxonomy" id="652676"/>
    <lineage>
        <taxon>unclassified sequences</taxon>
        <taxon>metagenomes</taxon>
        <taxon>ecological metagenomes</taxon>
    </lineage>
</organism>
<keyword evidence="4" id="KW-0143">Chaperone</keyword>
<dbReference type="InterPro" id="IPR009000">
    <property type="entry name" value="Transl_B-barrel_sf"/>
</dbReference>
<dbReference type="SUPFAM" id="SSF50346">
    <property type="entry name" value="PRC-barrel domain"/>
    <property type="match status" value="1"/>
</dbReference>
<dbReference type="InterPro" id="IPR056792">
    <property type="entry name" value="PRC_RimM"/>
</dbReference>
<feature type="domain" description="Ribosome maturation factor RimM PRC barrel" evidence="6">
    <location>
        <begin position="118"/>
        <end position="184"/>
    </location>
</feature>
<dbReference type="GO" id="GO:0043022">
    <property type="term" value="F:ribosome binding"/>
    <property type="evidence" value="ECO:0007669"/>
    <property type="project" value="InterPro"/>
</dbReference>
<dbReference type="PANTHER" id="PTHR33692">
    <property type="entry name" value="RIBOSOME MATURATION FACTOR RIMM"/>
    <property type="match status" value="1"/>
</dbReference>
<evidence type="ECO:0000313" key="7">
    <source>
        <dbReference type="EMBL" id="VAW18116.1"/>
    </source>
</evidence>
<dbReference type="HAMAP" id="MF_00014">
    <property type="entry name" value="Ribosome_mat_RimM"/>
    <property type="match status" value="1"/>
</dbReference>
<reference evidence="7" key="1">
    <citation type="submission" date="2018-06" db="EMBL/GenBank/DDBJ databases">
        <authorList>
            <person name="Zhirakovskaya E."/>
        </authorList>
    </citation>
    <scope>NUCLEOTIDE SEQUENCE</scope>
</reference>
<dbReference type="Gene3D" id="2.30.30.240">
    <property type="entry name" value="PRC-barrel domain"/>
    <property type="match status" value="1"/>
</dbReference>
<dbReference type="InterPro" id="IPR002676">
    <property type="entry name" value="RimM_N"/>
</dbReference>
<dbReference type="NCBIfam" id="TIGR02273">
    <property type="entry name" value="16S_RimM"/>
    <property type="match status" value="1"/>
</dbReference>
<evidence type="ECO:0000256" key="4">
    <source>
        <dbReference type="ARBA" id="ARBA00023186"/>
    </source>
</evidence>
<evidence type="ECO:0000256" key="1">
    <source>
        <dbReference type="ARBA" id="ARBA00022490"/>
    </source>
</evidence>
<dbReference type="Pfam" id="PF01782">
    <property type="entry name" value="RimM"/>
    <property type="match status" value="1"/>
</dbReference>
<dbReference type="InterPro" id="IPR036976">
    <property type="entry name" value="RimM_N_sf"/>
</dbReference>
<evidence type="ECO:0000256" key="3">
    <source>
        <dbReference type="ARBA" id="ARBA00022552"/>
    </source>
</evidence>
<dbReference type="GO" id="GO:0005840">
    <property type="term" value="C:ribosome"/>
    <property type="evidence" value="ECO:0007669"/>
    <property type="project" value="InterPro"/>
</dbReference>
<name>A0A3B0UET4_9ZZZZ</name>
<evidence type="ECO:0000259" key="6">
    <source>
        <dbReference type="Pfam" id="PF24986"/>
    </source>
</evidence>
<dbReference type="Gene3D" id="2.40.30.60">
    <property type="entry name" value="RimM"/>
    <property type="match status" value="1"/>
</dbReference>
<sequence>MSGQPSSPDKSSVLMGRVGAAHGLKGQVRINSYTADPLAIGQYGELLTSIPDLTLKVTKTRPAKNKKSSLRQTVIIATLKGIDSREKADKLNGIELYVSREKLKENDGDENEDEFLHVDLIGLEARLENGTLFGEVVALPNFGAADLIEIKQKSGKTILLPFTLAVVPNISINEGYLSIILPEETDGEKR</sequence>
<dbReference type="InterPro" id="IPR011961">
    <property type="entry name" value="RimM"/>
</dbReference>
<keyword evidence="1" id="KW-0963">Cytoplasm</keyword>
<dbReference type="PANTHER" id="PTHR33692:SF1">
    <property type="entry name" value="RIBOSOME MATURATION FACTOR RIMM"/>
    <property type="match status" value="1"/>
</dbReference>
<dbReference type="InterPro" id="IPR011033">
    <property type="entry name" value="PRC_barrel-like_sf"/>
</dbReference>
<proteinExistence type="inferred from homology"/>
<dbReference type="SUPFAM" id="SSF50447">
    <property type="entry name" value="Translation proteins"/>
    <property type="match status" value="1"/>
</dbReference>
<dbReference type="GO" id="GO:0006364">
    <property type="term" value="P:rRNA processing"/>
    <property type="evidence" value="ECO:0007669"/>
    <property type="project" value="UniProtKB-KW"/>
</dbReference>
<dbReference type="Pfam" id="PF24986">
    <property type="entry name" value="PRC_RimM"/>
    <property type="match status" value="1"/>
</dbReference>
<feature type="domain" description="RimM N-terminal" evidence="5">
    <location>
        <begin position="15"/>
        <end position="101"/>
    </location>
</feature>